<evidence type="ECO:0000313" key="8">
    <source>
        <dbReference type="Proteomes" id="UP000652219"/>
    </source>
</evidence>
<dbReference type="GO" id="GO:0016020">
    <property type="term" value="C:membrane"/>
    <property type="evidence" value="ECO:0007669"/>
    <property type="project" value="UniProtKB-SubCell"/>
</dbReference>
<dbReference type="InterPro" id="IPR007568">
    <property type="entry name" value="RTA1"/>
</dbReference>
<dbReference type="Proteomes" id="UP000652219">
    <property type="component" value="Unassembled WGS sequence"/>
</dbReference>
<keyword evidence="2 6" id="KW-0812">Transmembrane</keyword>
<proteinExistence type="predicted"/>
<protein>
    <submittedName>
        <fullName evidence="7">RTA1 domain-containing protein</fullName>
    </submittedName>
</protein>
<comment type="caution">
    <text evidence="7">The sequence shown here is derived from an EMBL/GenBank/DDBJ whole genome shotgun (WGS) entry which is preliminary data.</text>
</comment>
<evidence type="ECO:0000256" key="2">
    <source>
        <dbReference type="ARBA" id="ARBA00022692"/>
    </source>
</evidence>
<reference evidence="7 8" key="1">
    <citation type="journal article" date="2020" name="Phytopathology">
        <title>Genome Sequence Resources of Colletotrichum truncatum, C. plurivorum, C. musicola, and C. sojae: Four Species Pathogenic to Soybean (Glycine max).</title>
        <authorList>
            <person name="Rogerio F."/>
            <person name="Boufleur T.R."/>
            <person name="Ciampi-Guillardi M."/>
            <person name="Sukno S.A."/>
            <person name="Thon M.R."/>
            <person name="Massola Junior N.S."/>
            <person name="Baroncelli R."/>
        </authorList>
    </citation>
    <scope>NUCLEOTIDE SEQUENCE [LARGE SCALE GENOMIC DNA]</scope>
    <source>
        <strain evidence="7 8">LFN0009</strain>
    </source>
</reference>
<gene>
    <name evidence="7" type="ORF">CSOJ01_13503</name>
</gene>
<feature type="transmembrane region" description="Helical" evidence="6">
    <location>
        <begin position="122"/>
        <end position="140"/>
    </location>
</feature>
<feature type="transmembrane region" description="Helical" evidence="6">
    <location>
        <begin position="51"/>
        <end position="69"/>
    </location>
</feature>
<keyword evidence="4 6" id="KW-0472">Membrane</keyword>
<name>A0A8H6ML20_9PEZI</name>
<feature type="compositionally biased region" description="Basic and acidic residues" evidence="5">
    <location>
        <begin position="343"/>
        <end position="357"/>
    </location>
</feature>
<organism evidence="7 8">
    <name type="scientific">Colletotrichum sojae</name>
    <dbReference type="NCBI Taxonomy" id="2175907"/>
    <lineage>
        <taxon>Eukaryota</taxon>
        <taxon>Fungi</taxon>
        <taxon>Dikarya</taxon>
        <taxon>Ascomycota</taxon>
        <taxon>Pezizomycotina</taxon>
        <taxon>Sordariomycetes</taxon>
        <taxon>Hypocreomycetidae</taxon>
        <taxon>Glomerellales</taxon>
        <taxon>Glomerellaceae</taxon>
        <taxon>Colletotrichum</taxon>
        <taxon>Colletotrichum orchidearum species complex</taxon>
    </lineage>
</organism>
<dbReference type="PANTHER" id="PTHR31465:SF13">
    <property type="entry name" value="RTA1 DOMAIN PROTEIN-RELATED"/>
    <property type="match status" value="1"/>
</dbReference>
<comment type="subcellular location">
    <subcellularLocation>
        <location evidence="1">Membrane</location>
        <topology evidence="1">Multi-pass membrane protein</topology>
    </subcellularLocation>
</comment>
<feature type="transmembrane region" description="Helical" evidence="6">
    <location>
        <begin position="20"/>
        <end position="39"/>
    </location>
</feature>
<dbReference type="EMBL" id="WIGN01000394">
    <property type="protein sequence ID" value="KAF6795322.1"/>
    <property type="molecule type" value="Genomic_DNA"/>
</dbReference>
<accession>A0A8H6ML20</accession>
<dbReference type="AlphaFoldDB" id="A0A8H6ML20"/>
<dbReference type="Pfam" id="PF04479">
    <property type="entry name" value="RTA1"/>
    <property type="match status" value="1"/>
</dbReference>
<evidence type="ECO:0000256" key="4">
    <source>
        <dbReference type="ARBA" id="ARBA00023136"/>
    </source>
</evidence>
<feature type="region of interest" description="Disordered" evidence="5">
    <location>
        <begin position="343"/>
        <end position="364"/>
    </location>
</feature>
<dbReference type="PANTHER" id="PTHR31465">
    <property type="entry name" value="PROTEIN RTA1-RELATED"/>
    <property type="match status" value="1"/>
</dbReference>
<evidence type="ECO:0000256" key="3">
    <source>
        <dbReference type="ARBA" id="ARBA00022989"/>
    </source>
</evidence>
<evidence type="ECO:0000256" key="1">
    <source>
        <dbReference type="ARBA" id="ARBA00004141"/>
    </source>
</evidence>
<evidence type="ECO:0000313" key="7">
    <source>
        <dbReference type="EMBL" id="KAF6795322.1"/>
    </source>
</evidence>
<feature type="transmembrane region" description="Helical" evidence="6">
    <location>
        <begin position="201"/>
        <end position="219"/>
    </location>
</feature>
<feature type="transmembrane region" description="Helical" evidence="6">
    <location>
        <begin position="253"/>
        <end position="273"/>
    </location>
</feature>
<feature type="transmembrane region" description="Helical" evidence="6">
    <location>
        <begin position="89"/>
        <end position="110"/>
    </location>
</feature>
<evidence type="ECO:0000256" key="5">
    <source>
        <dbReference type="SAM" id="MobiDB-lite"/>
    </source>
</evidence>
<keyword evidence="8" id="KW-1185">Reference proteome</keyword>
<feature type="transmembrane region" description="Helical" evidence="6">
    <location>
        <begin position="160"/>
        <end position="180"/>
    </location>
</feature>
<evidence type="ECO:0000256" key="6">
    <source>
        <dbReference type="SAM" id="Phobius"/>
    </source>
</evidence>
<keyword evidence="3 6" id="KW-1133">Transmembrane helix</keyword>
<sequence>MVRDDGRYVDGSVWFFDPNKIAPIVLAAIFGASGLVHAWQCYQYKCWKLTGWAVAGALVYSASLVARVMGASDYKNLTIYVVHFNLVYAAPPLFEMVNYCILARVTYYLPYHSPIHPGRLKTTLTSLATIIEILGGYGAYYTSKRDEPRTEQNIGRGVLAASLFMQIIVIAAYLALAALFHVRSRRSRGPRTRSGTSPVLWTLYVSSVLIFARTVFRLVEFFGFDSFRPFDSDGNAITIADPSSIPAVVRFEWPFYAFDVGVLLLNLLILHVSHPRRYLPQGRSVYLAQDGVTELEGPGFKDDRNICVIIMDPLDFIGMIKGTNKATRFWEMNGFSERSSAEIRGEHALGDEPTRVRHEGRRKR</sequence>